<dbReference type="EMBL" id="QXGB01001777">
    <property type="protein sequence ID" value="KAE9185695.1"/>
    <property type="molecule type" value="Genomic_DNA"/>
</dbReference>
<evidence type="ECO:0000313" key="9">
    <source>
        <dbReference type="Proteomes" id="UP000476176"/>
    </source>
</evidence>
<feature type="region of interest" description="Disordered" evidence="1">
    <location>
        <begin position="70"/>
        <end position="92"/>
    </location>
</feature>
<protein>
    <submittedName>
        <fullName evidence="2">Uncharacterized protein</fullName>
    </submittedName>
</protein>
<evidence type="ECO:0000313" key="2">
    <source>
        <dbReference type="EMBL" id="KAE8988568.1"/>
    </source>
</evidence>
<accession>A0A6A3J5A1</accession>
<evidence type="ECO:0000313" key="7">
    <source>
        <dbReference type="Proteomes" id="UP000440367"/>
    </source>
</evidence>
<proteinExistence type="predicted"/>
<evidence type="ECO:0000256" key="1">
    <source>
        <dbReference type="SAM" id="MobiDB-lite"/>
    </source>
</evidence>
<comment type="caution">
    <text evidence="2">The sequence shown here is derived from an EMBL/GenBank/DDBJ whole genome shotgun (WGS) entry which is preliminary data.</text>
</comment>
<dbReference type="EMBL" id="QXFW01001589">
    <property type="protein sequence ID" value="KAE8988568.1"/>
    <property type="molecule type" value="Genomic_DNA"/>
</dbReference>
<dbReference type="Proteomes" id="UP000440367">
    <property type="component" value="Unassembled WGS sequence"/>
</dbReference>
<evidence type="ECO:0000313" key="5">
    <source>
        <dbReference type="EMBL" id="KAE9225431.1"/>
    </source>
</evidence>
<dbReference type="OrthoDB" id="128110at2759"/>
<dbReference type="EMBL" id="QXGC01003283">
    <property type="protein sequence ID" value="KAE9176944.1"/>
    <property type="molecule type" value="Genomic_DNA"/>
</dbReference>
<sequence length="162" mass="17906">MSEEWGLSKEYCTKLVRDGGTNMVSAADTLAIPTMACVAHSLRLVVAGAMIKKKKTIDQPEELPAWAAEVSKESAEPIMEHEEDEQLSREDRDQMDTLRDLAVDEMETVSGHLHAISENHQKGKIGSPNARLEPEESNAAMLYGYRWTAQRDGIAVGTCYNA</sequence>
<reference evidence="8 9" key="1">
    <citation type="submission" date="2018-09" db="EMBL/GenBank/DDBJ databases">
        <title>Genomic investigation of the strawberry pathogen Phytophthora fragariae indicates pathogenicity is determined by transcriptional variation in three key races.</title>
        <authorList>
            <person name="Adams T.M."/>
            <person name="Armitage A.D."/>
            <person name="Sobczyk M.K."/>
            <person name="Bates H.J."/>
            <person name="Dunwell J.M."/>
            <person name="Nellist C.F."/>
            <person name="Harrison R.J."/>
        </authorList>
    </citation>
    <scope>NUCLEOTIDE SEQUENCE [LARGE SCALE GENOMIC DNA]</scope>
    <source>
        <strain evidence="5 7">BC-1</strain>
        <strain evidence="3 9">BC-23</strain>
        <strain evidence="4 6">NOV-27</strain>
        <strain evidence="2 8">SCRP245</strain>
    </source>
</reference>
<dbReference type="Proteomes" id="UP000476176">
    <property type="component" value="Unassembled WGS sequence"/>
</dbReference>
<gene>
    <name evidence="5" type="ORF">PF002_g14405</name>
    <name evidence="3" type="ORF">PF004_g25915</name>
    <name evidence="4" type="ORF">PF005_g21149</name>
    <name evidence="2" type="ORF">PF011_g19116</name>
</gene>
<dbReference type="Proteomes" id="UP000460718">
    <property type="component" value="Unassembled WGS sequence"/>
</dbReference>
<keyword evidence="6" id="KW-1185">Reference proteome</keyword>
<evidence type="ECO:0000313" key="3">
    <source>
        <dbReference type="EMBL" id="KAE9176944.1"/>
    </source>
</evidence>
<evidence type="ECO:0000313" key="8">
    <source>
        <dbReference type="Proteomes" id="UP000460718"/>
    </source>
</evidence>
<name>A0A6A3J5A1_9STRA</name>
<evidence type="ECO:0000313" key="4">
    <source>
        <dbReference type="EMBL" id="KAE9185695.1"/>
    </source>
</evidence>
<organism evidence="2 8">
    <name type="scientific">Phytophthora fragariae</name>
    <dbReference type="NCBI Taxonomy" id="53985"/>
    <lineage>
        <taxon>Eukaryota</taxon>
        <taxon>Sar</taxon>
        <taxon>Stramenopiles</taxon>
        <taxon>Oomycota</taxon>
        <taxon>Peronosporomycetes</taxon>
        <taxon>Peronosporales</taxon>
        <taxon>Peronosporaceae</taxon>
        <taxon>Phytophthora</taxon>
    </lineage>
</organism>
<dbReference type="AlphaFoldDB" id="A0A6A3J5A1"/>
<evidence type="ECO:0000313" key="6">
    <source>
        <dbReference type="Proteomes" id="UP000433483"/>
    </source>
</evidence>
<dbReference type="EMBL" id="QXGD01000766">
    <property type="protein sequence ID" value="KAE9225431.1"/>
    <property type="molecule type" value="Genomic_DNA"/>
</dbReference>
<dbReference type="Proteomes" id="UP000433483">
    <property type="component" value="Unassembled WGS sequence"/>
</dbReference>